<dbReference type="InterPro" id="IPR029063">
    <property type="entry name" value="SAM-dependent_MTases_sf"/>
</dbReference>
<reference evidence="3" key="1">
    <citation type="submission" date="2018-09" db="EMBL/GenBank/DDBJ databases">
        <authorList>
            <person name="Livingstone P.G."/>
            <person name="Whitworth D.E."/>
        </authorList>
    </citation>
    <scope>NUCLEOTIDE SEQUENCE [LARGE SCALE GENOMIC DNA]</scope>
    <source>
        <strain evidence="3">CA051B</strain>
    </source>
</reference>
<protein>
    <submittedName>
        <fullName evidence="2">FkbM family methyltransferase</fullName>
    </submittedName>
</protein>
<dbReference type="NCBIfam" id="TIGR01444">
    <property type="entry name" value="fkbM_fam"/>
    <property type="match status" value="1"/>
</dbReference>
<dbReference type="InterPro" id="IPR006342">
    <property type="entry name" value="FkbM_mtfrase"/>
</dbReference>
<dbReference type="SUPFAM" id="SSF53335">
    <property type="entry name" value="S-adenosyl-L-methionine-dependent methyltransferases"/>
    <property type="match status" value="1"/>
</dbReference>
<dbReference type="InterPro" id="IPR052514">
    <property type="entry name" value="SAM-dependent_MTase"/>
</dbReference>
<dbReference type="EMBL" id="RAWB01000920">
    <property type="protein sequence ID" value="RKH37429.1"/>
    <property type="molecule type" value="Genomic_DNA"/>
</dbReference>
<evidence type="ECO:0000259" key="1">
    <source>
        <dbReference type="Pfam" id="PF05050"/>
    </source>
</evidence>
<sequence>MAGFAAIPERHDMPTSFNQLLKCRYGDMVFNRNDEVIGRSLREYGEYSELEMEMLGRFLKPGDTVVDLGANIGAHTLFFARHVGPSGRVIAFEPQRVVFQTLCANVALNSVTNVWALQAGAGEAQGQTRLPPMDYSRSDNFGAVSLDDAEEGEPVPVRTVDSLELTSCALLKLDVEGWEAQALRGAKATLERCKPLLYLENHNAHNAEALIAQVQAAGYRIHWHLPALFNAENFLGKKENVFPDWVSVNILCVPESRKDVLDAIAPLHPGPDAETRFRFGGPEISRMLIPFSREHMSRLVSLTAAFDKEIDTRRKQRHEAR</sequence>
<proteinExistence type="predicted"/>
<evidence type="ECO:0000313" key="2">
    <source>
        <dbReference type="EMBL" id="RKH37429.1"/>
    </source>
</evidence>
<name>A0A3A8N1L0_9BACT</name>
<dbReference type="PANTHER" id="PTHR34203:SF15">
    <property type="entry name" value="SLL1173 PROTEIN"/>
    <property type="match status" value="1"/>
</dbReference>
<dbReference type="Pfam" id="PF05050">
    <property type="entry name" value="Methyltransf_21"/>
    <property type="match status" value="1"/>
</dbReference>
<accession>A0A3A8N1L0</accession>
<organism evidence="2 3">
    <name type="scientific">Corallococcus llansteffanensis</name>
    <dbReference type="NCBI Taxonomy" id="2316731"/>
    <lineage>
        <taxon>Bacteria</taxon>
        <taxon>Pseudomonadati</taxon>
        <taxon>Myxococcota</taxon>
        <taxon>Myxococcia</taxon>
        <taxon>Myxococcales</taxon>
        <taxon>Cystobacterineae</taxon>
        <taxon>Myxococcaceae</taxon>
        <taxon>Corallococcus</taxon>
    </lineage>
</organism>
<evidence type="ECO:0000313" key="3">
    <source>
        <dbReference type="Proteomes" id="UP000272888"/>
    </source>
</evidence>
<dbReference type="AlphaFoldDB" id="A0A3A8N1L0"/>
<comment type="caution">
    <text evidence="2">The sequence shown here is derived from an EMBL/GenBank/DDBJ whole genome shotgun (WGS) entry which is preliminary data.</text>
</comment>
<dbReference type="PANTHER" id="PTHR34203">
    <property type="entry name" value="METHYLTRANSFERASE, FKBM FAMILY PROTEIN"/>
    <property type="match status" value="1"/>
</dbReference>
<keyword evidence="2" id="KW-0808">Transferase</keyword>
<dbReference type="Proteomes" id="UP000272888">
    <property type="component" value="Unassembled WGS sequence"/>
</dbReference>
<gene>
    <name evidence="2" type="ORF">D7V93_42085</name>
</gene>
<dbReference type="GO" id="GO:0032259">
    <property type="term" value="P:methylation"/>
    <property type="evidence" value="ECO:0007669"/>
    <property type="project" value="UniProtKB-KW"/>
</dbReference>
<keyword evidence="2" id="KW-0489">Methyltransferase</keyword>
<keyword evidence="3" id="KW-1185">Reference proteome</keyword>
<dbReference type="Gene3D" id="3.40.50.150">
    <property type="entry name" value="Vaccinia Virus protein VP39"/>
    <property type="match status" value="1"/>
</dbReference>
<feature type="domain" description="Methyltransferase FkbM" evidence="1">
    <location>
        <begin position="67"/>
        <end position="221"/>
    </location>
</feature>
<dbReference type="GO" id="GO:0008168">
    <property type="term" value="F:methyltransferase activity"/>
    <property type="evidence" value="ECO:0007669"/>
    <property type="project" value="UniProtKB-KW"/>
</dbReference>